<name>A0AAV0HW59_9ROSI</name>
<keyword evidence="7" id="KW-1185">Reference proteome</keyword>
<evidence type="ECO:0000256" key="4">
    <source>
        <dbReference type="ARBA" id="ARBA00022777"/>
    </source>
</evidence>
<keyword evidence="2" id="KW-0808">Transferase</keyword>
<dbReference type="GO" id="GO:0004674">
    <property type="term" value="F:protein serine/threonine kinase activity"/>
    <property type="evidence" value="ECO:0007669"/>
    <property type="project" value="UniProtKB-KW"/>
</dbReference>
<accession>A0AAV0HW59</accession>
<sequence length="96" mass="10529">GSREPPTFHEFNLSDVKAATNKFLGHNLLESGGFRPVYKGILLGGELIAVKRLLKSSTQGLAEFTNEVSLNRKASACEFGQDCGVLHRERRENVGL</sequence>
<dbReference type="AlphaFoldDB" id="A0AAV0HW59"/>
<dbReference type="InterPro" id="IPR011009">
    <property type="entry name" value="Kinase-like_dom_sf"/>
</dbReference>
<feature type="non-terminal residue" evidence="6">
    <location>
        <position position="1"/>
    </location>
</feature>
<evidence type="ECO:0000256" key="2">
    <source>
        <dbReference type="ARBA" id="ARBA00022679"/>
    </source>
</evidence>
<organism evidence="6 7">
    <name type="scientific">Linum tenue</name>
    <dbReference type="NCBI Taxonomy" id="586396"/>
    <lineage>
        <taxon>Eukaryota</taxon>
        <taxon>Viridiplantae</taxon>
        <taxon>Streptophyta</taxon>
        <taxon>Embryophyta</taxon>
        <taxon>Tracheophyta</taxon>
        <taxon>Spermatophyta</taxon>
        <taxon>Magnoliopsida</taxon>
        <taxon>eudicotyledons</taxon>
        <taxon>Gunneridae</taxon>
        <taxon>Pentapetalae</taxon>
        <taxon>rosids</taxon>
        <taxon>fabids</taxon>
        <taxon>Malpighiales</taxon>
        <taxon>Linaceae</taxon>
        <taxon>Linum</taxon>
    </lineage>
</organism>
<comment type="caution">
    <text evidence="6">The sequence shown here is derived from an EMBL/GenBank/DDBJ whole genome shotgun (WGS) entry which is preliminary data.</text>
</comment>
<evidence type="ECO:0000313" key="7">
    <source>
        <dbReference type="Proteomes" id="UP001154282"/>
    </source>
</evidence>
<evidence type="ECO:0000313" key="6">
    <source>
        <dbReference type="EMBL" id="CAI0388659.1"/>
    </source>
</evidence>
<dbReference type="GO" id="GO:0005524">
    <property type="term" value="F:ATP binding"/>
    <property type="evidence" value="ECO:0007669"/>
    <property type="project" value="UniProtKB-KW"/>
</dbReference>
<keyword evidence="1" id="KW-0723">Serine/threonine-protein kinase</keyword>
<evidence type="ECO:0000256" key="5">
    <source>
        <dbReference type="ARBA" id="ARBA00022840"/>
    </source>
</evidence>
<dbReference type="Gene3D" id="3.30.200.20">
    <property type="entry name" value="Phosphorylase Kinase, domain 1"/>
    <property type="match status" value="1"/>
</dbReference>
<proteinExistence type="predicted"/>
<reference evidence="6" key="1">
    <citation type="submission" date="2022-08" db="EMBL/GenBank/DDBJ databases">
        <authorList>
            <person name="Gutierrez-Valencia J."/>
        </authorList>
    </citation>
    <scope>NUCLEOTIDE SEQUENCE</scope>
</reference>
<evidence type="ECO:0000256" key="3">
    <source>
        <dbReference type="ARBA" id="ARBA00022741"/>
    </source>
</evidence>
<keyword evidence="4" id="KW-0418">Kinase</keyword>
<dbReference type="PANTHER" id="PTHR27002">
    <property type="entry name" value="RECEPTOR-LIKE SERINE/THREONINE-PROTEIN KINASE SD1-8"/>
    <property type="match status" value="1"/>
</dbReference>
<dbReference type="GO" id="GO:0005886">
    <property type="term" value="C:plasma membrane"/>
    <property type="evidence" value="ECO:0007669"/>
    <property type="project" value="TreeGrafter"/>
</dbReference>
<protein>
    <submittedName>
        <fullName evidence="6">Uncharacterized protein</fullName>
    </submittedName>
</protein>
<keyword evidence="5" id="KW-0067">ATP-binding</keyword>
<dbReference type="PANTHER" id="PTHR27002:SF559">
    <property type="entry name" value="CYSTEINE-RICH RLK (RECEPTOR-LIKE KINASE) PROTEIN"/>
    <property type="match status" value="1"/>
</dbReference>
<keyword evidence="3" id="KW-0547">Nucleotide-binding</keyword>
<dbReference type="Proteomes" id="UP001154282">
    <property type="component" value="Unassembled WGS sequence"/>
</dbReference>
<dbReference type="EMBL" id="CAMGYJ010000003">
    <property type="protein sequence ID" value="CAI0388659.1"/>
    <property type="molecule type" value="Genomic_DNA"/>
</dbReference>
<gene>
    <name evidence="6" type="ORF">LITE_LOCUS5911</name>
</gene>
<evidence type="ECO:0000256" key="1">
    <source>
        <dbReference type="ARBA" id="ARBA00022527"/>
    </source>
</evidence>
<dbReference type="SUPFAM" id="SSF56112">
    <property type="entry name" value="Protein kinase-like (PK-like)"/>
    <property type="match status" value="1"/>
</dbReference>